<dbReference type="EMBL" id="UINC01001203">
    <property type="protein sequence ID" value="SUZ74187.1"/>
    <property type="molecule type" value="Genomic_DNA"/>
</dbReference>
<reference evidence="1" key="1">
    <citation type="submission" date="2018-05" db="EMBL/GenBank/DDBJ databases">
        <authorList>
            <person name="Lanie J.A."/>
            <person name="Ng W.-L."/>
            <person name="Kazmierczak K.M."/>
            <person name="Andrzejewski T.M."/>
            <person name="Davidsen T.M."/>
            <person name="Wayne K.J."/>
            <person name="Tettelin H."/>
            <person name="Glass J.I."/>
            <person name="Rusch D."/>
            <person name="Podicherti R."/>
            <person name="Tsui H.-C.T."/>
            <person name="Winkler M.E."/>
        </authorList>
    </citation>
    <scope>NUCLEOTIDE SEQUENCE</scope>
</reference>
<proteinExistence type="predicted"/>
<sequence>MGISALLSSPIGDRQPPSMQALGHSIATVAACANEAANLAR</sequence>
<evidence type="ECO:0000313" key="1">
    <source>
        <dbReference type="EMBL" id="SUZ74187.1"/>
    </source>
</evidence>
<organism evidence="1">
    <name type="scientific">marine metagenome</name>
    <dbReference type="NCBI Taxonomy" id="408172"/>
    <lineage>
        <taxon>unclassified sequences</taxon>
        <taxon>metagenomes</taxon>
        <taxon>ecological metagenomes</taxon>
    </lineage>
</organism>
<dbReference type="AlphaFoldDB" id="A0A381Q813"/>
<name>A0A381Q813_9ZZZZ</name>
<protein>
    <submittedName>
        <fullName evidence="1">Uncharacterized protein</fullName>
    </submittedName>
</protein>
<gene>
    <name evidence="1" type="ORF">METZ01_LOCUS27041</name>
</gene>
<accession>A0A381Q813</accession>